<feature type="compositionally biased region" description="Basic and acidic residues" evidence="1">
    <location>
        <begin position="7"/>
        <end position="17"/>
    </location>
</feature>
<organism evidence="2 3">
    <name type="scientific">Pelobates cultripes</name>
    <name type="common">Western spadefoot toad</name>
    <dbReference type="NCBI Taxonomy" id="61616"/>
    <lineage>
        <taxon>Eukaryota</taxon>
        <taxon>Metazoa</taxon>
        <taxon>Chordata</taxon>
        <taxon>Craniata</taxon>
        <taxon>Vertebrata</taxon>
        <taxon>Euteleostomi</taxon>
        <taxon>Amphibia</taxon>
        <taxon>Batrachia</taxon>
        <taxon>Anura</taxon>
        <taxon>Pelobatoidea</taxon>
        <taxon>Pelobatidae</taxon>
        <taxon>Pelobates</taxon>
    </lineage>
</organism>
<proteinExistence type="predicted"/>
<evidence type="ECO:0000313" key="2">
    <source>
        <dbReference type="EMBL" id="CAH2295553.1"/>
    </source>
</evidence>
<keyword evidence="3" id="KW-1185">Reference proteome</keyword>
<dbReference type="Proteomes" id="UP001295444">
    <property type="component" value="Chromosome 05"/>
</dbReference>
<evidence type="ECO:0000256" key="1">
    <source>
        <dbReference type="SAM" id="MobiDB-lite"/>
    </source>
</evidence>
<dbReference type="EMBL" id="OW240916">
    <property type="protein sequence ID" value="CAH2295553.1"/>
    <property type="molecule type" value="Genomic_DNA"/>
</dbReference>
<gene>
    <name evidence="2" type="ORF">PECUL_23A029851</name>
</gene>
<evidence type="ECO:0000313" key="3">
    <source>
        <dbReference type="Proteomes" id="UP001295444"/>
    </source>
</evidence>
<feature type="compositionally biased region" description="Polar residues" evidence="1">
    <location>
        <begin position="169"/>
        <end position="182"/>
    </location>
</feature>
<name>A0AAD1S9M5_PELCU</name>
<protein>
    <submittedName>
        <fullName evidence="2">Uncharacterized protein</fullName>
    </submittedName>
</protein>
<feature type="region of interest" description="Disordered" evidence="1">
    <location>
        <begin position="153"/>
        <end position="182"/>
    </location>
</feature>
<reference evidence="2" key="1">
    <citation type="submission" date="2022-03" db="EMBL/GenBank/DDBJ databases">
        <authorList>
            <person name="Alioto T."/>
            <person name="Alioto T."/>
            <person name="Gomez Garrido J."/>
        </authorList>
    </citation>
    <scope>NUCLEOTIDE SEQUENCE</scope>
</reference>
<feature type="region of interest" description="Disordered" evidence="1">
    <location>
        <begin position="1"/>
        <end position="32"/>
    </location>
</feature>
<sequence length="224" mass="25175">MLHRSRWTAERGRDGRSLRPASDGADSLGSYPPHPQGLAGVILVHPREATLLLKPNKQLPFKQQTATDTQKMADATHSRTSWDLEARLDSLFNAFWRKLELRQRQVRLPKVTKNLPHKLPSQARGKLMAPKIQVDQKWGIKRPSLLRQRAAYRNPARHPGKRMAENDTTRNLPQPDQATTKPNAQLIPEHEATPEKPANLCKFTFPLQHACGTLLGGATETFGA</sequence>
<accession>A0AAD1S9M5</accession>
<dbReference type="AlphaFoldDB" id="A0AAD1S9M5"/>